<keyword evidence="3" id="KW-1185">Reference proteome</keyword>
<name>A0A8J3DJ56_9BACT</name>
<feature type="region of interest" description="Disordered" evidence="1">
    <location>
        <begin position="890"/>
        <end position="918"/>
    </location>
</feature>
<reference evidence="2" key="2">
    <citation type="submission" date="2020-09" db="EMBL/GenBank/DDBJ databases">
        <authorList>
            <person name="Sun Q."/>
            <person name="Kim S."/>
        </authorList>
    </citation>
    <scope>NUCLEOTIDE SEQUENCE</scope>
    <source>
        <strain evidence="2">KCTC 12870</strain>
    </source>
</reference>
<evidence type="ECO:0000313" key="2">
    <source>
        <dbReference type="EMBL" id="GHC06940.1"/>
    </source>
</evidence>
<accession>A0A8J3DJ56</accession>
<sequence>MSLLTLLVLMMLSLATLVRVEVLTVQLKQYEDEARQNALLGMQIALGELQKLTGPDRRATATADVVLPESVSITPQMSGQTTATALSQFWNAGRNSHWVGVWKKADTGPYDPNEPSAHMAEPQFINWLVSGNEQAPESYKPITQIIDLHPTSRVTETLHDEQGAEHVILVQSSANADTPETLGQAVTAPLVSIEEVDGVYGRYAWWVGDEGVKARADLRDPYSDSGLDDISKLYRRASAQRISIEAIAEEEALGLYPANNESLELIDSEGALDLIVNSPQWPDALDDYFHDITIHSKGVLADAKNGGLKNDLSYILSQDSVGDFRTALDGAFEDTDPAPSSLYNTALSAESTVYATLPDAASADFPYDGAEGILSRSATWEQLWSYYNMSNFNSDSPAGVYQSIGGERVAMPRLHTPTQHGLYPLLTHAKLFFRMRIVGGTPDADGVNRSGTIWVDSMPLVVLANPYNVALGPSDYTLRLSASNPVVRFGDTDVGVENYQSDGIGYDSKTGINKHPGNNLDNGYLGDILLTVRSAGFEPGEARIFTIDPSSSLNPTIDGQQRIEILSRTDSRAVVMTNEFDPTPALTYNTGASIPQGKNFAALYTGSSRLSGELYLDYPGSPDDRYLVQWIIAQSLSDSFNEDTANFFLVDPMSSNIRQGGGYMFAVYDAPNASTVTQPNDRRSQQAAFYQANYRSLTNQYAGKSSISHLSERARTYGKSGSTGSMGSAPNPYFEAHIMRPLGGTQTTRWGLSNLGTGAYQNEPQSYLAEDAGFANLMYDLPRPELPLSSLGQLQHFNTTGFLASQNSFFGQPERSASVVNHWQVNYAISNSYAHPRVTRDQVFYYDEGKGYHYDGSYLWNDVLWDRFFVSTYPEFGSIDFETETLPNARLKPIRQSSDSSRNDPENYRGDGDVSSPANSRIAASNLLVEGAFNVNSTSVDAWVAILSSLRNVPLGGETDEAQLTAPFARTLYQTGGASEAKSASSANAWSGVRNLTDEEVRDLSEEIVRQVQLRGPFLSLSDFVNRKLIASTADEYDLGLSGTLQTAIDRVLNQADDLPPELQVTTRNKLKDNQFADEEYIMPTGASGFPGYLLQADILSVLGPLLLSRSDTFIIRSYGDAVNPLTNQVEAQAWSEAVVQRIPSYIVDKDHGGDAAYEKPLLPENMRLGRRYVVIDFRWLDPSEI</sequence>
<proteinExistence type="predicted"/>
<reference evidence="2" key="1">
    <citation type="journal article" date="2014" name="Int. J. Syst. Evol. Microbiol.">
        <title>Complete genome sequence of Corynebacterium casei LMG S-19264T (=DSM 44701T), isolated from a smear-ripened cheese.</title>
        <authorList>
            <consortium name="US DOE Joint Genome Institute (JGI-PGF)"/>
            <person name="Walter F."/>
            <person name="Albersmeier A."/>
            <person name="Kalinowski J."/>
            <person name="Ruckert C."/>
        </authorList>
    </citation>
    <scope>NUCLEOTIDE SEQUENCE</scope>
    <source>
        <strain evidence="2">KCTC 12870</strain>
    </source>
</reference>
<dbReference type="Proteomes" id="UP000642829">
    <property type="component" value="Unassembled WGS sequence"/>
</dbReference>
<dbReference type="EMBL" id="BMXG01000016">
    <property type="protein sequence ID" value="GHC06940.1"/>
    <property type="molecule type" value="Genomic_DNA"/>
</dbReference>
<organism evidence="2 3">
    <name type="scientific">Cerasicoccus arenae</name>
    <dbReference type="NCBI Taxonomy" id="424488"/>
    <lineage>
        <taxon>Bacteria</taxon>
        <taxon>Pseudomonadati</taxon>
        <taxon>Verrucomicrobiota</taxon>
        <taxon>Opitutia</taxon>
        <taxon>Puniceicoccales</taxon>
        <taxon>Cerasicoccaceae</taxon>
        <taxon>Cerasicoccus</taxon>
    </lineage>
</organism>
<evidence type="ECO:0000256" key="1">
    <source>
        <dbReference type="SAM" id="MobiDB-lite"/>
    </source>
</evidence>
<feature type="compositionally biased region" description="Basic and acidic residues" evidence="1">
    <location>
        <begin position="901"/>
        <end position="912"/>
    </location>
</feature>
<comment type="caution">
    <text evidence="2">The sequence shown here is derived from an EMBL/GenBank/DDBJ whole genome shotgun (WGS) entry which is preliminary data.</text>
</comment>
<evidence type="ECO:0000313" key="3">
    <source>
        <dbReference type="Proteomes" id="UP000642829"/>
    </source>
</evidence>
<gene>
    <name evidence="2" type="ORF">GCM10007047_25000</name>
</gene>
<dbReference type="AlphaFoldDB" id="A0A8J3DJ56"/>
<protein>
    <submittedName>
        <fullName evidence="2">Uncharacterized protein</fullName>
    </submittedName>
</protein>